<accession>A0A940DRS1</accession>
<comment type="caution">
    <text evidence="1">The sequence shown here is derived from an EMBL/GenBank/DDBJ whole genome shotgun (WGS) entry which is preliminary data.</text>
</comment>
<protein>
    <submittedName>
        <fullName evidence="1">Uncharacterized protein</fullName>
    </submittedName>
</protein>
<name>A0A940DRS1_9BACT</name>
<organism evidence="1 2">
    <name type="scientific">Candidatus Cryptobacteroides avicola</name>
    <dbReference type="NCBI Taxonomy" id="2840757"/>
    <lineage>
        <taxon>Bacteria</taxon>
        <taxon>Pseudomonadati</taxon>
        <taxon>Bacteroidota</taxon>
        <taxon>Bacteroidia</taxon>
        <taxon>Bacteroidales</taxon>
        <taxon>Candidatus Cryptobacteroides</taxon>
    </lineage>
</organism>
<dbReference type="Proteomes" id="UP000725002">
    <property type="component" value="Unassembled WGS sequence"/>
</dbReference>
<reference evidence="1" key="1">
    <citation type="submission" date="2020-10" db="EMBL/GenBank/DDBJ databases">
        <authorList>
            <person name="Gilroy R."/>
        </authorList>
    </citation>
    <scope>NUCLEOTIDE SEQUENCE</scope>
    <source>
        <strain evidence="1">G3-8215</strain>
    </source>
</reference>
<reference evidence="1" key="2">
    <citation type="journal article" date="2021" name="PeerJ">
        <title>Extensive microbial diversity within the chicken gut microbiome revealed by metagenomics and culture.</title>
        <authorList>
            <person name="Gilroy R."/>
            <person name="Ravi A."/>
            <person name="Getino M."/>
            <person name="Pursley I."/>
            <person name="Horton D.L."/>
            <person name="Alikhan N.F."/>
            <person name="Baker D."/>
            <person name="Gharbi K."/>
            <person name="Hall N."/>
            <person name="Watson M."/>
            <person name="Adriaenssens E.M."/>
            <person name="Foster-Nyarko E."/>
            <person name="Jarju S."/>
            <person name="Secka A."/>
            <person name="Antonio M."/>
            <person name="Oren A."/>
            <person name="Chaudhuri R.R."/>
            <person name="La Ragione R."/>
            <person name="Hildebrand F."/>
            <person name="Pallen M.J."/>
        </authorList>
    </citation>
    <scope>NUCLEOTIDE SEQUENCE</scope>
    <source>
        <strain evidence="1">G3-8215</strain>
    </source>
</reference>
<proteinExistence type="predicted"/>
<sequence>MLAKCADLKGLGPFVIGKTTLKEVNNSKIFDSMFNETDFSGGKWRAYEEDAKKALENHKRIKMFHNAWHFKIGEVEFDDISMAFVDNVLVAIYFDPHSENTLLSSYISKYGSGEGQKHIDSYRYKDPSYNDAHHNEERTWYNDRVTLRYTTFFTTKPLRSDTEFIIHDNTGKYQYFIDEIESANEIAKKERETKTKQSYNEII</sequence>
<dbReference type="EMBL" id="JADILV010000005">
    <property type="protein sequence ID" value="MBO8482616.1"/>
    <property type="molecule type" value="Genomic_DNA"/>
</dbReference>
<evidence type="ECO:0000313" key="2">
    <source>
        <dbReference type="Proteomes" id="UP000725002"/>
    </source>
</evidence>
<dbReference type="AlphaFoldDB" id="A0A940DRS1"/>
<gene>
    <name evidence="1" type="ORF">IAB75_00630</name>
</gene>
<evidence type="ECO:0000313" key="1">
    <source>
        <dbReference type="EMBL" id="MBO8482616.1"/>
    </source>
</evidence>